<accession>A0A9X7AR30</accession>
<evidence type="ECO:0000313" key="2">
    <source>
        <dbReference type="Proteomes" id="UP000226106"/>
    </source>
</evidence>
<proteinExistence type="predicted"/>
<sequence length="141" mass="15665">MKKKFITFALITGIALTTFGTQQSFAKSPPSKDCSDDTFDLRFLSSSPYDETDRRMKFSPSYIYMKTKYISVGGVRVWAKAWGKDASGGRSKTINSPGVTLLYNRVIEDHLGWLQEGAEASIAAEKRGASQVKGDWSPDYC</sequence>
<gene>
    <name evidence="1" type="ORF">COK72_06510</name>
</gene>
<comment type="caution">
    <text evidence="1">The sequence shown here is derived from an EMBL/GenBank/DDBJ whole genome shotgun (WGS) entry which is preliminary data.</text>
</comment>
<organism evidence="1 2">
    <name type="scientific">Bacillus thuringiensis</name>
    <dbReference type="NCBI Taxonomy" id="1428"/>
    <lineage>
        <taxon>Bacteria</taxon>
        <taxon>Bacillati</taxon>
        <taxon>Bacillota</taxon>
        <taxon>Bacilli</taxon>
        <taxon>Bacillales</taxon>
        <taxon>Bacillaceae</taxon>
        <taxon>Bacillus</taxon>
        <taxon>Bacillus cereus group</taxon>
    </lineage>
</organism>
<dbReference type="Proteomes" id="UP000226106">
    <property type="component" value="Unassembled WGS sequence"/>
</dbReference>
<dbReference type="AlphaFoldDB" id="A0A9X7AR30"/>
<reference evidence="1 2" key="1">
    <citation type="submission" date="2017-09" db="EMBL/GenBank/DDBJ databases">
        <title>Large-scale bioinformatics analysis of Bacillus genomes uncovers conserved roles of natural products in bacterial physiology.</title>
        <authorList>
            <consortium name="Agbiome Team Llc"/>
            <person name="Bleich R.M."/>
            <person name="Grubbs K.J."/>
            <person name="Santa Maria K.C."/>
            <person name="Allen S.E."/>
            <person name="Farag S."/>
            <person name="Shank E.A."/>
            <person name="Bowers A."/>
        </authorList>
    </citation>
    <scope>NUCLEOTIDE SEQUENCE [LARGE SCALE GENOMIC DNA]</scope>
    <source>
        <strain evidence="1 2">AFS065400</strain>
    </source>
</reference>
<name>A0A9X7AR30_BACTU</name>
<dbReference type="EMBL" id="NVCO01000016">
    <property type="protein sequence ID" value="PFT49195.1"/>
    <property type="molecule type" value="Genomic_DNA"/>
</dbReference>
<evidence type="ECO:0000313" key="1">
    <source>
        <dbReference type="EMBL" id="PFT49195.1"/>
    </source>
</evidence>
<protein>
    <submittedName>
        <fullName evidence="1">Uncharacterized protein</fullName>
    </submittedName>
</protein>
<dbReference type="RefSeq" id="WP_098640299.1">
    <property type="nucleotide sequence ID" value="NZ_NVCO01000016.1"/>
</dbReference>